<dbReference type="HOGENOM" id="CLU_2072097_0_0_12"/>
<dbReference type="EMBL" id="AGDZ01000038">
    <property type="protein sequence ID" value="EMB19920.1"/>
    <property type="molecule type" value="Genomic_DNA"/>
</dbReference>
<evidence type="ECO:0000313" key="3">
    <source>
        <dbReference type="Proteomes" id="UP000016183"/>
    </source>
</evidence>
<name>M2AS71_TREDN</name>
<dbReference type="AlphaFoldDB" id="M2AS71"/>
<dbReference type="RefSeq" id="WP_010696348.1">
    <property type="nucleotide sequence ID" value="NZ_KB442454.1"/>
</dbReference>
<comment type="caution">
    <text evidence="1">The sequence shown here is derived from an EMBL/GenBank/DDBJ whole genome shotgun (WGS) entry which is preliminary data.</text>
</comment>
<sequence length="118" mass="13807">MAKGELFENLREYRTALSQQERETAVKGLIQNARIAGKYFYSLKETCAILHCSRDELQTILHQFRLDAVLFLGVYRIPWYDLAGFILDDHDDTLQEDLNEYLQEIIRRNRSLPGINAD</sequence>
<dbReference type="Proteomes" id="UP000016183">
    <property type="component" value="Unassembled WGS sequence"/>
</dbReference>
<evidence type="ECO:0000313" key="2">
    <source>
        <dbReference type="EMBL" id="EMB22900.1"/>
    </source>
</evidence>
<organism evidence="1 3">
    <name type="scientific">Treponema denticola SP33</name>
    <dbReference type="NCBI Taxonomy" id="999437"/>
    <lineage>
        <taxon>Bacteria</taxon>
        <taxon>Pseudomonadati</taxon>
        <taxon>Spirochaetota</taxon>
        <taxon>Spirochaetia</taxon>
        <taxon>Spirochaetales</taxon>
        <taxon>Treponemataceae</taxon>
        <taxon>Treponema</taxon>
    </lineage>
</organism>
<gene>
    <name evidence="2" type="ORF">HMPREF9733_01723</name>
    <name evidence="1" type="ORF">HMPREF9733_02599</name>
</gene>
<protein>
    <submittedName>
        <fullName evidence="1">Uncharacterized protein</fullName>
    </submittedName>
</protein>
<proteinExistence type="predicted"/>
<dbReference type="EMBL" id="AGDZ01000026">
    <property type="protein sequence ID" value="EMB22900.1"/>
    <property type="molecule type" value="Genomic_DNA"/>
</dbReference>
<accession>M2AS71</accession>
<dbReference type="PATRIC" id="fig|999437.3.peg.1775"/>
<reference evidence="1 3" key="1">
    <citation type="submission" date="2012-01" db="EMBL/GenBank/DDBJ databases">
        <title>The Genome Sequence of Treponema denticola SP33.</title>
        <authorList>
            <consortium name="The Broad Institute Genome Sequencing Platform"/>
            <person name="Earl A."/>
            <person name="Ward D."/>
            <person name="Feldgarden M."/>
            <person name="Gevers D."/>
            <person name="Blanton J.M."/>
            <person name="Fenno C.J."/>
            <person name="Baranova O.V."/>
            <person name="Mathney J."/>
            <person name="Dewhirst F.E."/>
            <person name="Izard J."/>
            <person name="Young S.K."/>
            <person name="Zeng Q."/>
            <person name="Gargeya S."/>
            <person name="Fitzgerald M."/>
            <person name="Haas B."/>
            <person name="Abouelleil A."/>
            <person name="Alvarado L."/>
            <person name="Arachchi H.M."/>
            <person name="Berlin A."/>
            <person name="Chapman S.B."/>
            <person name="Gearin G."/>
            <person name="Goldberg J."/>
            <person name="Griggs A."/>
            <person name="Gujja S."/>
            <person name="Hansen M."/>
            <person name="Heiman D."/>
            <person name="Howarth C."/>
            <person name="Larimer J."/>
            <person name="Lui A."/>
            <person name="MacDonald P.J.P."/>
            <person name="McCowen C."/>
            <person name="Montmayeur A."/>
            <person name="Murphy C."/>
            <person name="Neiman D."/>
            <person name="Pearson M."/>
            <person name="Priest M."/>
            <person name="Roberts A."/>
            <person name="Saif S."/>
            <person name="Shea T."/>
            <person name="Sisk P."/>
            <person name="Stolte C."/>
            <person name="Sykes S."/>
            <person name="Wortman J."/>
            <person name="Nusbaum C."/>
            <person name="Birren B."/>
        </authorList>
    </citation>
    <scope>NUCLEOTIDE SEQUENCE [LARGE SCALE GENOMIC DNA]</scope>
    <source>
        <strain evidence="1 3">SP33</strain>
    </source>
</reference>
<evidence type="ECO:0000313" key="1">
    <source>
        <dbReference type="EMBL" id="EMB19920.1"/>
    </source>
</evidence>